<gene>
    <name evidence="1" type="ORF">FAUST_11429</name>
</gene>
<dbReference type="Proteomes" id="UP000537989">
    <property type="component" value="Unassembled WGS sequence"/>
</dbReference>
<proteinExistence type="predicted"/>
<protein>
    <submittedName>
        <fullName evidence="1">Uncharacterized protein</fullName>
    </submittedName>
</protein>
<sequence length="264" mass="30676">MAASLIEMIDFVWKSPKPPPGTKRRVLDRTLPENFKYFRNWGFTIYRTYYGPESDEHWGTLLQVLTQQTRLALGYHAIDEVREDDKRWGFRPHNDVDAYLDKIEIMKNLFRLFPREDPNLLTGLDIAGIRKLCLEEAEQAESEKNMVGTCLNFVLVADEKVLKDIANNNFVVKAVGYDWSPIQHAGSWGWIRLATDDLLQLWEMLYIAYELNISKYFELEFRGLEEDLERHVWFGAGSLPPLGDCSRVQTACEDGKSGRFKFDP</sequence>
<reference evidence="1 2" key="1">
    <citation type="submission" date="2020-02" db="EMBL/GenBank/DDBJ databases">
        <title>Identification and distribution of gene clusters putatively required for synthesis of sphingolipid metabolism inhibitors in phylogenetically diverse species of the filamentous fungus Fusarium.</title>
        <authorList>
            <person name="Kim H.-S."/>
            <person name="Busman M."/>
            <person name="Brown D.W."/>
            <person name="Divon H."/>
            <person name="Uhlig S."/>
            <person name="Proctor R.H."/>
        </authorList>
    </citation>
    <scope>NUCLEOTIDE SEQUENCE [LARGE SCALE GENOMIC DNA]</scope>
    <source>
        <strain evidence="1 2">NRRL 2903</strain>
    </source>
</reference>
<dbReference type="EMBL" id="JAAMOD010000517">
    <property type="protein sequence ID" value="KAF5227951.1"/>
    <property type="molecule type" value="Genomic_DNA"/>
</dbReference>
<accession>A0AAN5YZ07</accession>
<evidence type="ECO:0000313" key="1">
    <source>
        <dbReference type="EMBL" id="KAF5227951.1"/>
    </source>
</evidence>
<comment type="caution">
    <text evidence="1">The sequence shown here is derived from an EMBL/GenBank/DDBJ whole genome shotgun (WGS) entry which is preliminary data.</text>
</comment>
<name>A0AAN5YZ07_FUSAU</name>
<keyword evidence="2" id="KW-1185">Reference proteome</keyword>
<organism evidence="1 2">
    <name type="scientific">Fusarium austroamericanum</name>
    <dbReference type="NCBI Taxonomy" id="282268"/>
    <lineage>
        <taxon>Eukaryota</taxon>
        <taxon>Fungi</taxon>
        <taxon>Dikarya</taxon>
        <taxon>Ascomycota</taxon>
        <taxon>Pezizomycotina</taxon>
        <taxon>Sordariomycetes</taxon>
        <taxon>Hypocreomycetidae</taxon>
        <taxon>Hypocreales</taxon>
        <taxon>Nectriaceae</taxon>
        <taxon>Fusarium</taxon>
    </lineage>
</organism>
<dbReference type="AlphaFoldDB" id="A0AAN5YZ07"/>
<evidence type="ECO:0000313" key="2">
    <source>
        <dbReference type="Proteomes" id="UP000537989"/>
    </source>
</evidence>